<keyword evidence="3" id="KW-0808">Transferase</keyword>
<dbReference type="Pfam" id="PF00534">
    <property type="entry name" value="Glycos_transf_1"/>
    <property type="match status" value="1"/>
</dbReference>
<accession>A0A4R3MRY5</accession>
<comment type="caution">
    <text evidence="3">The sequence shown here is derived from an EMBL/GenBank/DDBJ whole genome shotgun (WGS) entry which is preliminary data.</text>
</comment>
<dbReference type="EMBL" id="SMAO01000012">
    <property type="protein sequence ID" value="TCT18695.1"/>
    <property type="molecule type" value="Genomic_DNA"/>
</dbReference>
<organism evidence="3 4">
    <name type="scientific">Thiobaca trueperi</name>
    <dbReference type="NCBI Taxonomy" id="127458"/>
    <lineage>
        <taxon>Bacteria</taxon>
        <taxon>Pseudomonadati</taxon>
        <taxon>Pseudomonadota</taxon>
        <taxon>Gammaproteobacteria</taxon>
        <taxon>Chromatiales</taxon>
        <taxon>Chromatiaceae</taxon>
        <taxon>Thiobaca</taxon>
    </lineage>
</organism>
<reference evidence="3 4" key="1">
    <citation type="submission" date="2019-03" db="EMBL/GenBank/DDBJ databases">
        <title>Genomic Encyclopedia of Type Strains, Phase IV (KMG-IV): sequencing the most valuable type-strain genomes for metagenomic binning, comparative biology and taxonomic classification.</title>
        <authorList>
            <person name="Goeker M."/>
        </authorList>
    </citation>
    <scope>NUCLEOTIDE SEQUENCE [LARGE SCALE GENOMIC DNA]</scope>
    <source>
        <strain evidence="3 4">DSM 13587</strain>
    </source>
</reference>
<evidence type="ECO:0000259" key="1">
    <source>
        <dbReference type="Pfam" id="PF00534"/>
    </source>
</evidence>
<dbReference type="InterPro" id="IPR001296">
    <property type="entry name" value="Glyco_trans_1"/>
</dbReference>
<sequence>MHTEEPPKHIVIVSLLYWPEKTGSAPPVQQTAEILAHSGYRVTVLTARPSYPECVVFPAYRDGSRDIEQHQGVSIVRFAVAPQHPGGGALSRLKTELPFALRAWWSLLRRPCPDAVIAVCPSILAVGAMLLSVSSRVQRLAVMHDLQSGLARSLGIVRQGLTIRLLEGLERLILNRVQRIVTLSDAMADAIRAIGVTAPIDIIPPTVDDDLIQPQPENPGPITLLYSGNIGRKQGLEQLIDLAGHLQQRQLDAMLIIRGDGNYREELQRLAQERALNNLRFEPLLPVDQLSAGLAQGHIHLVPQNPAGAAFAVPSKIYSIMAAGRTFVCTAEVDSPLDRLRVESDAFVICPPNRAEALAEVVERLMADPGERARLGRNGRAYVERCAGRSAAARAYRTLVDEALPAHVNGTEPESA</sequence>
<dbReference type="Pfam" id="PF13579">
    <property type="entry name" value="Glyco_trans_4_4"/>
    <property type="match status" value="1"/>
</dbReference>
<proteinExistence type="predicted"/>
<dbReference type="SUPFAM" id="SSF53756">
    <property type="entry name" value="UDP-Glycosyltransferase/glycogen phosphorylase"/>
    <property type="match status" value="1"/>
</dbReference>
<keyword evidence="4" id="KW-1185">Reference proteome</keyword>
<dbReference type="Gene3D" id="3.40.50.2000">
    <property type="entry name" value="Glycogen Phosphorylase B"/>
    <property type="match status" value="2"/>
</dbReference>
<dbReference type="PANTHER" id="PTHR45947">
    <property type="entry name" value="SULFOQUINOVOSYL TRANSFERASE SQD2"/>
    <property type="match status" value="1"/>
</dbReference>
<dbReference type="AlphaFoldDB" id="A0A4R3MRY5"/>
<feature type="domain" description="Glycosyl transferase family 1" evidence="1">
    <location>
        <begin position="210"/>
        <end position="380"/>
    </location>
</feature>
<evidence type="ECO:0000313" key="4">
    <source>
        <dbReference type="Proteomes" id="UP000295717"/>
    </source>
</evidence>
<dbReference type="InterPro" id="IPR028098">
    <property type="entry name" value="Glyco_trans_4-like_N"/>
</dbReference>
<dbReference type="InterPro" id="IPR050194">
    <property type="entry name" value="Glycosyltransferase_grp1"/>
</dbReference>
<feature type="domain" description="Glycosyltransferase subfamily 4-like N-terminal" evidence="2">
    <location>
        <begin position="22"/>
        <end position="205"/>
    </location>
</feature>
<dbReference type="GO" id="GO:0016758">
    <property type="term" value="F:hexosyltransferase activity"/>
    <property type="evidence" value="ECO:0007669"/>
    <property type="project" value="TreeGrafter"/>
</dbReference>
<protein>
    <submittedName>
        <fullName evidence="3">Colanic acid biosynthesis glycosyl transferase WcaI</fullName>
    </submittedName>
</protein>
<dbReference type="RefSeq" id="WP_132978528.1">
    <property type="nucleotide sequence ID" value="NZ_SMAO01000012.1"/>
</dbReference>
<dbReference type="PANTHER" id="PTHR45947:SF3">
    <property type="entry name" value="SULFOQUINOVOSYL TRANSFERASE SQD2"/>
    <property type="match status" value="1"/>
</dbReference>
<dbReference type="OrthoDB" id="9787293at2"/>
<dbReference type="CDD" id="cd03794">
    <property type="entry name" value="GT4_WbuB-like"/>
    <property type="match status" value="1"/>
</dbReference>
<dbReference type="Proteomes" id="UP000295717">
    <property type="component" value="Unassembled WGS sequence"/>
</dbReference>
<name>A0A4R3MRY5_9GAMM</name>
<gene>
    <name evidence="3" type="ORF">EDC35_11218</name>
</gene>
<evidence type="ECO:0000259" key="2">
    <source>
        <dbReference type="Pfam" id="PF13579"/>
    </source>
</evidence>
<evidence type="ECO:0000313" key="3">
    <source>
        <dbReference type="EMBL" id="TCT18695.1"/>
    </source>
</evidence>